<organism evidence="6 7">
    <name type="scientific">Pigmentiphaga litoralis</name>
    <dbReference type="NCBI Taxonomy" id="516702"/>
    <lineage>
        <taxon>Bacteria</taxon>
        <taxon>Pseudomonadati</taxon>
        <taxon>Pseudomonadota</taxon>
        <taxon>Betaproteobacteria</taxon>
        <taxon>Burkholderiales</taxon>
        <taxon>Alcaligenaceae</taxon>
        <taxon>Pigmentiphaga</taxon>
    </lineage>
</organism>
<evidence type="ECO:0000313" key="7">
    <source>
        <dbReference type="Proteomes" id="UP000542125"/>
    </source>
</evidence>
<name>A0A7Y9IUY8_9BURK</name>
<dbReference type="Pfam" id="PF03466">
    <property type="entry name" value="LysR_substrate"/>
    <property type="match status" value="1"/>
</dbReference>
<reference evidence="6 7" key="1">
    <citation type="submission" date="2020-07" db="EMBL/GenBank/DDBJ databases">
        <title>Genomic Encyclopedia of Type Strains, Phase IV (KMG-V): Genome sequencing to study the core and pangenomes of soil and plant-associated prokaryotes.</title>
        <authorList>
            <person name="Whitman W."/>
        </authorList>
    </citation>
    <scope>NUCLEOTIDE SEQUENCE [LARGE SCALE GENOMIC DNA]</scope>
    <source>
        <strain evidence="6 7">SAS40</strain>
    </source>
</reference>
<dbReference type="Gene3D" id="3.40.190.10">
    <property type="entry name" value="Periplasmic binding protein-like II"/>
    <property type="match status" value="2"/>
</dbReference>
<dbReference type="Gene3D" id="1.10.10.10">
    <property type="entry name" value="Winged helix-like DNA-binding domain superfamily/Winged helix DNA-binding domain"/>
    <property type="match status" value="1"/>
</dbReference>
<evidence type="ECO:0000256" key="2">
    <source>
        <dbReference type="ARBA" id="ARBA00023015"/>
    </source>
</evidence>
<dbReference type="RefSeq" id="WP_179586926.1">
    <property type="nucleotide sequence ID" value="NZ_JACBYR010000001.1"/>
</dbReference>
<dbReference type="PANTHER" id="PTHR30427">
    <property type="entry name" value="TRANSCRIPTIONAL ACTIVATOR PROTEIN LYSR"/>
    <property type="match status" value="1"/>
</dbReference>
<dbReference type="PRINTS" id="PR00039">
    <property type="entry name" value="HTHLYSR"/>
</dbReference>
<keyword evidence="4" id="KW-0804">Transcription</keyword>
<dbReference type="InterPro" id="IPR000847">
    <property type="entry name" value="LysR_HTH_N"/>
</dbReference>
<evidence type="ECO:0000313" key="6">
    <source>
        <dbReference type="EMBL" id="NYE83350.1"/>
    </source>
</evidence>
<gene>
    <name evidence="6" type="ORF">FHW18_002621</name>
</gene>
<dbReference type="SUPFAM" id="SSF46785">
    <property type="entry name" value="Winged helix' DNA-binding domain"/>
    <property type="match status" value="1"/>
</dbReference>
<sequence length="301" mass="32859">MNLRQMEVFRAVMLTGAVGRAAEFLHVSQPAVSKVLASAEERTGLRLFDRVKGRLIPTEDAKRLYAEVAHLWEKVEKIRMLSHDLANPVSRRLSVVTSPSLGVSLLPRLIADLQAQEPDLMTRVDFHVGGDLDQSVLDQNADLAVTSLPIDHPNVSTLARYECALVCVMHPDHPLAAKRVIVPADLIGHKLIEFPHTLFYGLSQAQVYEKALDRLDVSVEVHASHSACWFASAGTGVAVVDALTVAGDAFPGLVVKPYKVAAKVKVQIVHSMFCPPSRAGMSFVSAFDKRWKTMVKGAKAA</sequence>
<comment type="caution">
    <text evidence="6">The sequence shown here is derived from an EMBL/GenBank/DDBJ whole genome shotgun (WGS) entry which is preliminary data.</text>
</comment>
<evidence type="ECO:0000256" key="4">
    <source>
        <dbReference type="ARBA" id="ARBA00023163"/>
    </source>
</evidence>
<keyword evidence="2" id="KW-0805">Transcription regulation</keyword>
<dbReference type="InterPro" id="IPR005119">
    <property type="entry name" value="LysR_subst-bd"/>
</dbReference>
<dbReference type="EMBL" id="JACBYR010000001">
    <property type="protein sequence ID" value="NYE83350.1"/>
    <property type="molecule type" value="Genomic_DNA"/>
</dbReference>
<dbReference type="SUPFAM" id="SSF53850">
    <property type="entry name" value="Periplasmic binding protein-like II"/>
    <property type="match status" value="1"/>
</dbReference>
<keyword evidence="3 6" id="KW-0238">DNA-binding</keyword>
<dbReference type="Proteomes" id="UP000542125">
    <property type="component" value="Unassembled WGS sequence"/>
</dbReference>
<dbReference type="Pfam" id="PF00126">
    <property type="entry name" value="HTH_1"/>
    <property type="match status" value="1"/>
</dbReference>
<evidence type="ECO:0000259" key="5">
    <source>
        <dbReference type="PROSITE" id="PS50931"/>
    </source>
</evidence>
<dbReference type="GO" id="GO:0043565">
    <property type="term" value="F:sequence-specific DNA binding"/>
    <property type="evidence" value="ECO:0007669"/>
    <property type="project" value="TreeGrafter"/>
</dbReference>
<dbReference type="AlphaFoldDB" id="A0A7Y9IUY8"/>
<dbReference type="InterPro" id="IPR036390">
    <property type="entry name" value="WH_DNA-bd_sf"/>
</dbReference>
<feature type="domain" description="HTH lysR-type" evidence="5">
    <location>
        <begin position="1"/>
        <end position="58"/>
    </location>
</feature>
<evidence type="ECO:0000256" key="1">
    <source>
        <dbReference type="ARBA" id="ARBA00009437"/>
    </source>
</evidence>
<keyword evidence="7" id="KW-1185">Reference proteome</keyword>
<dbReference type="PROSITE" id="PS50931">
    <property type="entry name" value="HTH_LYSR"/>
    <property type="match status" value="1"/>
</dbReference>
<proteinExistence type="inferred from homology"/>
<dbReference type="GO" id="GO:0009089">
    <property type="term" value="P:lysine biosynthetic process via diaminopimelate"/>
    <property type="evidence" value="ECO:0007669"/>
    <property type="project" value="TreeGrafter"/>
</dbReference>
<dbReference type="PANTHER" id="PTHR30427:SF1">
    <property type="entry name" value="TRANSCRIPTIONAL ACTIVATOR PROTEIN LYSR"/>
    <property type="match status" value="1"/>
</dbReference>
<dbReference type="GO" id="GO:0010628">
    <property type="term" value="P:positive regulation of gene expression"/>
    <property type="evidence" value="ECO:0007669"/>
    <property type="project" value="TreeGrafter"/>
</dbReference>
<evidence type="ECO:0000256" key="3">
    <source>
        <dbReference type="ARBA" id="ARBA00023125"/>
    </source>
</evidence>
<dbReference type="InterPro" id="IPR036388">
    <property type="entry name" value="WH-like_DNA-bd_sf"/>
</dbReference>
<dbReference type="GO" id="GO:0003700">
    <property type="term" value="F:DNA-binding transcription factor activity"/>
    <property type="evidence" value="ECO:0007669"/>
    <property type="project" value="InterPro"/>
</dbReference>
<protein>
    <submittedName>
        <fullName evidence="6">DNA-binding transcriptional LysR family regulator</fullName>
    </submittedName>
</protein>
<accession>A0A7Y9IUY8</accession>
<comment type="similarity">
    <text evidence="1">Belongs to the LysR transcriptional regulatory family.</text>
</comment>